<evidence type="ECO:0000313" key="2">
    <source>
        <dbReference type="Proteomes" id="UP000267096"/>
    </source>
</evidence>
<accession>A0A0M3KHR5</accession>
<organism evidence="3">
    <name type="scientific">Anisakis simplex</name>
    <name type="common">Herring worm</name>
    <dbReference type="NCBI Taxonomy" id="6269"/>
    <lineage>
        <taxon>Eukaryota</taxon>
        <taxon>Metazoa</taxon>
        <taxon>Ecdysozoa</taxon>
        <taxon>Nematoda</taxon>
        <taxon>Chromadorea</taxon>
        <taxon>Rhabditida</taxon>
        <taxon>Spirurina</taxon>
        <taxon>Ascaridomorpha</taxon>
        <taxon>Ascaridoidea</taxon>
        <taxon>Anisakidae</taxon>
        <taxon>Anisakis</taxon>
        <taxon>Anisakis simplex complex</taxon>
    </lineage>
</organism>
<evidence type="ECO:0000313" key="1">
    <source>
        <dbReference type="EMBL" id="VDK73001.1"/>
    </source>
</evidence>
<gene>
    <name evidence="1" type="ORF">ASIM_LOCUS19912</name>
</gene>
<reference evidence="3" key="1">
    <citation type="submission" date="2017-02" db="UniProtKB">
        <authorList>
            <consortium name="WormBaseParasite"/>
        </authorList>
    </citation>
    <scope>IDENTIFICATION</scope>
</reference>
<dbReference type="AlphaFoldDB" id="A0A0M3KHR5"/>
<dbReference type="WBParaSite" id="ASIM_0002053001-mRNA-1">
    <property type="protein sequence ID" value="ASIM_0002053001-mRNA-1"/>
    <property type="gene ID" value="ASIM_0002053001"/>
</dbReference>
<keyword evidence="2" id="KW-1185">Reference proteome</keyword>
<evidence type="ECO:0000313" key="3">
    <source>
        <dbReference type="WBParaSite" id="ASIM_0002053001-mRNA-1"/>
    </source>
</evidence>
<protein>
    <submittedName>
        <fullName evidence="3">BBS2_Mid domain-containing protein</fullName>
    </submittedName>
</protein>
<sequence>MDEIVEEVQQSTSQQSISVDVSSIFANVDQCKALLQQVPETFYFGTTVVGLTCMDIGDEYFAFGSDCGALFFFNRRINRPVTPLTQN</sequence>
<proteinExistence type="predicted"/>
<dbReference type="Proteomes" id="UP000267096">
    <property type="component" value="Unassembled WGS sequence"/>
</dbReference>
<dbReference type="OrthoDB" id="5869243at2759"/>
<reference evidence="1 2" key="2">
    <citation type="submission" date="2018-11" db="EMBL/GenBank/DDBJ databases">
        <authorList>
            <consortium name="Pathogen Informatics"/>
        </authorList>
    </citation>
    <scope>NUCLEOTIDE SEQUENCE [LARGE SCALE GENOMIC DNA]</scope>
</reference>
<name>A0A0M3KHR5_ANISI</name>
<dbReference type="EMBL" id="UYRR01038245">
    <property type="protein sequence ID" value="VDK73001.1"/>
    <property type="molecule type" value="Genomic_DNA"/>
</dbReference>